<dbReference type="STRING" id="67331.SAMN04490357_0463"/>
<protein>
    <submittedName>
        <fullName evidence="2">Uncharacterized protein</fullName>
    </submittedName>
</protein>
<evidence type="ECO:0000313" key="3">
    <source>
        <dbReference type="Proteomes" id="UP000182375"/>
    </source>
</evidence>
<feature type="compositionally biased region" description="Basic and acidic residues" evidence="1">
    <location>
        <begin position="104"/>
        <end position="113"/>
    </location>
</feature>
<sequence>MPAPTPAPAARICRRRTGTTGARPSRPQAGPDGSLPTSRAATAGAGGRPLHTVRRTPPSALRSCPCSLACQRLLALTGTASRCCTEEKRPRPGPPGRPSRRPPTRPERRHVDPPGRQLTRRQVRRIEGHLMPSQAVLRCPPLPPPAPVPAPFTPLSMGAGNGPHVPGPDPRRCPAGCARAAAGAAPEGARTRRTSGRHGLAVACGHRASVRHRGVWAGTRCRPVDRAPGGTGKPRTAHADRSPVRSGGHPGHVRRPVTRSRDRPSGEGPVPAHRPPASR</sequence>
<feature type="region of interest" description="Disordered" evidence="1">
    <location>
        <begin position="148"/>
        <end position="167"/>
    </location>
</feature>
<dbReference type="Proteomes" id="UP000182375">
    <property type="component" value="Unassembled WGS sequence"/>
</dbReference>
<reference evidence="2 3" key="1">
    <citation type="submission" date="2016-10" db="EMBL/GenBank/DDBJ databases">
        <authorList>
            <person name="de Groot N.N."/>
        </authorList>
    </citation>
    <scope>NUCLEOTIDE SEQUENCE [LARGE SCALE GENOMIC DNA]</scope>
    <source>
        <strain evidence="2 3">DSM 40306</strain>
    </source>
</reference>
<organism evidence="2 3">
    <name type="scientific">Streptomyces misionensis</name>
    <dbReference type="NCBI Taxonomy" id="67331"/>
    <lineage>
        <taxon>Bacteria</taxon>
        <taxon>Bacillati</taxon>
        <taxon>Actinomycetota</taxon>
        <taxon>Actinomycetes</taxon>
        <taxon>Kitasatosporales</taxon>
        <taxon>Streptomycetaceae</taxon>
        <taxon>Streptomyces</taxon>
    </lineage>
</organism>
<dbReference type="EMBL" id="FNTD01000004">
    <property type="protein sequence ID" value="SEB81514.1"/>
    <property type="molecule type" value="Genomic_DNA"/>
</dbReference>
<proteinExistence type="predicted"/>
<accession>A0A1H4MFL9</accession>
<evidence type="ECO:0000313" key="2">
    <source>
        <dbReference type="EMBL" id="SEB81514.1"/>
    </source>
</evidence>
<feature type="region of interest" description="Disordered" evidence="1">
    <location>
        <begin position="220"/>
        <end position="279"/>
    </location>
</feature>
<feature type="region of interest" description="Disordered" evidence="1">
    <location>
        <begin position="84"/>
        <end position="120"/>
    </location>
</feature>
<dbReference type="AlphaFoldDB" id="A0A1H4MFL9"/>
<gene>
    <name evidence="2" type="ORF">SAMN04490357_0463</name>
</gene>
<name>A0A1H4MFL9_9ACTN</name>
<feature type="region of interest" description="Disordered" evidence="1">
    <location>
        <begin position="1"/>
        <end position="61"/>
    </location>
</feature>
<evidence type="ECO:0000256" key="1">
    <source>
        <dbReference type="SAM" id="MobiDB-lite"/>
    </source>
</evidence>